<name>A0A7R8W197_9CRUS</name>
<keyword evidence="3" id="KW-0053">Apoptosis</keyword>
<dbReference type="CDD" id="cd11807">
    <property type="entry name" value="SH3_ASPP"/>
    <property type="match status" value="1"/>
</dbReference>
<gene>
    <name evidence="8" type="ORF">CTOB1V02_LOCUS855</name>
</gene>
<feature type="region of interest" description="Disordered" evidence="7">
    <location>
        <begin position="626"/>
        <end position="677"/>
    </location>
</feature>
<dbReference type="GO" id="GO:0002039">
    <property type="term" value="F:p53 binding"/>
    <property type="evidence" value="ECO:0007669"/>
    <property type="project" value="InterPro"/>
</dbReference>
<dbReference type="GO" id="GO:0005634">
    <property type="term" value="C:nucleus"/>
    <property type="evidence" value="ECO:0007669"/>
    <property type="project" value="UniProtKB-SubCell"/>
</dbReference>
<keyword evidence="2" id="KW-0728">SH3 domain</keyword>
<evidence type="ECO:0000256" key="6">
    <source>
        <dbReference type="ARBA" id="ARBA00023242"/>
    </source>
</evidence>
<feature type="compositionally biased region" description="Polar residues" evidence="7">
    <location>
        <begin position="174"/>
        <end position="197"/>
    </location>
</feature>
<dbReference type="SMART" id="SM00248">
    <property type="entry name" value="ANK"/>
    <property type="match status" value="2"/>
</dbReference>
<feature type="compositionally biased region" description="Pro residues" evidence="7">
    <location>
        <begin position="637"/>
        <end position="647"/>
    </location>
</feature>
<dbReference type="PANTHER" id="PTHR24131">
    <property type="entry name" value="APOPTOSIS-STIMULATING OF P53 PROTEIN"/>
    <property type="match status" value="1"/>
</dbReference>
<comment type="subcellular location">
    <subcellularLocation>
        <location evidence="1">Nucleus</location>
    </subcellularLocation>
</comment>
<dbReference type="PROSITE" id="PS50088">
    <property type="entry name" value="ANK_REPEAT"/>
    <property type="match status" value="2"/>
</dbReference>
<dbReference type="Pfam" id="PF12796">
    <property type="entry name" value="Ank_2"/>
    <property type="match status" value="1"/>
</dbReference>
<dbReference type="Pfam" id="PF00018">
    <property type="entry name" value="SH3_1"/>
    <property type="match status" value="1"/>
</dbReference>
<dbReference type="InterPro" id="IPR047163">
    <property type="entry name" value="ASPP1/2"/>
</dbReference>
<dbReference type="SMART" id="SM00326">
    <property type="entry name" value="SH3"/>
    <property type="match status" value="1"/>
</dbReference>
<dbReference type="GO" id="GO:0006915">
    <property type="term" value="P:apoptotic process"/>
    <property type="evidence" value="ECO:0007669"/>
    <property type="project" value="UniProtKB-KW"/>
</dbReference>
<dbReference type="SUPFAM" id="SSF50044">
    <property type="entry name" value="SH3-domain"/>
    <property type="match status" value="1"/>
</dbReference>
<feature type="compositionally biased region" description="Low complexity" evidence="7">
    <location>
        <begin position="131"/>
        <end position="144"/>
    </location>
</feature>
<dbReference type="Gene3D" id="1.25.40.20">
    <property type="entry name" value="Ankyrin repeat-containing domain"/>
    <property type="match status" value="1"/>
</dbReference>
<feature type="region of interest" description="Disordered" evidence="7">
    <location>
        <begin position="105"/>
        <end position="222"/>
    </location>
</feature>
<dbReference type="OrthoDB" id="10038642at2759"/>
<dbReference type="InterPro" id="IPR036770">
    <property type="entry name" value="Ankyrin_rpt-contain_sf"/>
</dbReference>
<sequence length="677" mass="74331">MKVRCEENDSGLIQSRHDWYGTKKEEENAFKRRLGIDENSELNNWSGPVLSKCGMKKDVSPRSEAQVVPPSISHLWSVVSSKDFGRREASVHEILSAFMRIHGTSQETQSLGGPPKPVHTVAPTQQHARQNPNTPSSPGTTGPSRPSPPHTLISVSNASPPAPSSSAALEGTTPPGNEPSNVTAPPASSATTKSKPQSGLHHQDDLRQFESTPSPNNGNQVPFNRYMQQTLSQNVYSLAVTPNASPLDNAGLEVKSLQPATVSSADEAERRSESKELGGQQPNLGGGESMGVHVSINSRIRMPPENLFPELGEGGHPTNIEPEEDTTDRAHISSGFPEEFYIDEEGNLQSRSIKEDQNCNESDEASPQENRALVVISNAEEKHVHSILQKGRRKRQGNLSPNNNANNNAVKSTRNRRRVSFDPLALMLDASLEGELELVKKCAVEVLDPSASNDEGITALHNAVCAGHFDIVKFLVEFGCDVNPQDSDGWTPLHCAASCNNLQMVQYLVERGACIFASTQYDHETAAQKCEEDEDGYDNCSEYLYSIQEKLGILNGGRVYALYHYQGHNDDELSFKEGDCMVVIRKGDENEREWWWSRHDENGLAREGYVPRNLLGLYPRLKRIPAPSVGKQEDDSPLPPPPPPPPLVDDSGTQSLQRLSGTALRSTTTLNKDRRVE</sequence>
<feature type="region of interest" description="Disordered" evidence="7">
    <location>
        <begin position="386"/>
        <end position="414"/>
    </location>
</feature>
<dbReference type="InterPro" id="IPR002110">
    <property type="entry name" value="Ankyrin_rpt"/>
</dbReference>
<feature type="compositionally biased region" description="Polar residues" evidence="7">
    <location>
        <begin position="651"/>
        <end position="670"/>
    </location>
</feature>
<feature type="compositionally biased region" description="Polar residues" evidence="7">
    <location>
        <begin position="209"/>
        <end position="222"/>
    </location>
</feature>
<evidence type="ECO:0000256" key="5">
    <source>
        <dbReference type="ARBA" id="ARBA00023043"/>
    </source>
</evidence>
<evidence type="ECO:0000256" key="1">
    <source>
        <dbReference type="ARBA" id="ARBA00004123"/>
    </source>
</evidence>
<evidence type="ECO:0000256" key="7">
    <source>
        <dbReference type="SAM" id="MobiDB-lite"/>
    </source>
</evidence>
<dbReference type="InterPro" id="IPR036028">
    <property type="entry name" value="SH3-like_dom_sf"/>
</dbReference>
<protein>
    <submittedName>
        <fullName evidence="8">Uncharacterized protein</fullName>
    </submittedName>
</protein>
<dbReference type="PANTHER" id="PTHR24131:SF10">
    <property type="entry name" value="ANKYRIN-REPEAT, SH3-DOMAIN, AND PROLINE-RICH-REGION CONTAINING PROTEIN, ISOFORM B"/>
    <property type="match status" value="1"/>
</dbReference>
<accession>A0A7R8W197</accession>
<keyword evidence="6" id="KW-0539">Nucleus</keyword>
<dbReference type="SUPFAM" id="SSF48403">
    <property type="entry name" value="Ankyrin repeat"/>
    <property type="match status" value="1"/>
</dbReference>
<feature type="compositionally biased region" description="Basic and acidic residues" evidence="7">
    <location>
        <begin position="267"/>
        <end position="276"/>
    </location>
</feature>
<dbReference type="FunFam" id="1.25.40.20:FF:000008">
    <property type="entry name" value="Apoptosis-stimulating of p53 protein 2 isoform 1"/>
    <property type="match status" value="1"/>
</dbReference>
<keyword evidence="5" id="KW-0040">ANK repeat</keyword>
<evidence type="ECO:0000313" key="8">
    <source>
        <dbReference type="EMBL" id="CAD7222858.1"/>
    </source>
</evidence>
<dbReference type="GO" id="GO:0042981">
    <property type="term" value="P:regulation of apoptotic process"/>
    <property type="evidence" value="ECO:0007669"/>
    <property type="project" value="InterPro"/>
</dbReference>
<evidence type="ECO:0000256" key="3">
    <source>
        <dbReference type="ARBA" id="ARBA00022703"/>
    </source>
</evidence>
<reference evidence="8" key="1">
    <citation type="submission" date="2020-11" db="EMBL/GenBank/DDBJ databases">
        <authorList>
            <person name="Tran Van P."/>
        </authorList>
    </citation>
    <scope>NUCLEOTIDE SEQUENCE</scope>
</reference>
<dbReference type="PROSITE" id="PS50002">
    <property type="entry name" value="SH3"/>
    <property type="match status" value="1"/>
</dbReference>
<evidence type="ECO:0000256" key="2">
    <source>
        <dbReference type="ARBA" id="ARBA00022443"/>
    </source>
</evidence>
<dbReference type="EMBL" id="OB660113">
    <property type="protein sequence ID" value="CAD7222858.1"/>
    <property type="molecule type" value="Genomic_DNA"/>
</dbReference>
<proteinExistence type="predicted"/>
<evidence type="ECO:0000256" key="4">
    <source>
        <dbReference type="ARBA" id="ARBA00022737"/>
    </source>
</evidence>
<dbReference type="AlphaFoldDB" id="A0A7R8W197"/>
<keyword evidence="4" id="KW-0677">Repeat</keyword>
<dbReference type="PROSITE" id="PS50297">
    <property type="entry name" value="ANK_REP_REGION"/>
    <property type="match status" value="2"/>
</dbReference>
<feature type="region of interest" description="Disordered" evidence="7">
    <location>
        <begin position="258"/>
        <end position="290"/>
    </location>
</feature>
<organism evidence="8">
    <name type="scientific">Cyprideis torosa</name>
    <dbReference type="NCBI Taxonomy" id="163714"/>
    <lineage>
        <taxon>Eukaryota</taxon>
        <taxon>Metazoa</taxon>
        <taxon>Ecdysozoa</taxon>
        <taxon>Arthropoda</taxon>
        <taxon>Crustacea</taxon>
        <taxon>Oligostraca</taxon>
        <taxon>Ostracoda</taxon>
        <taxon>Podocopa</taxon>
        <taxon>Podocopida</taxon>
        <taxon>Cytherocopina</taxon>
        <taxon>Cytheroidea</taxon>
        <taxon>Cytherideidae</taxon>
        <taxon>Cyprideis</taxon>
    </lineage>
</organism>
<dbReference type="InterPro" id="IPR001452">
    <property type="entry name" value="SH3_domain"/>
</dbReference>